<dbReference type="Proteomes" id="UP000278886">
    <property type="component" value="Chromosome"/>
</dbReference>
<dbReference type="AlphaFoldDB" id="A0A387B7B6"/>
<dbReference type="EMBL" id="CP032630">
    <property type="protein sequence ID" value="AYF97628.1"/>
    <property type="molecule type" value="Genomic_DNA"/>
</dbReference>
<accession>A0A387B7B6</accession>
<dbReference type="SUPFAM" id="SSF51556">
    <property type="entry name" value="Metallo-dependent hydrolases"/>
    <property type="match status" value="1"/>
</dbReference>
<proteinExistence type="predicted"/>
<evidence type="ECO:0000313" key="2">
    <source>
        <dbReference type="Proteomes" id="UP000278886"/>
    </source>
</evidence>
<dbReference type="OrthoDB" id="9789440at2"/>
<organism evidence="1 2">
    <name type="scientific">Protaetiibacter intestinalis</name>
    <dbReference type="NCBI Taxonomy" id="2419774"/>
    <lineage>
        <taxon>Bacteria</taxon>
        <taxon>Bacillati</taxon>
        <taxon>Actinomycetota</taxon>
        <taxon>Actinomycetes</taxon>
        <taxon>Micrococcales</taxon>
        <taxon>Microbacteriaceae</taxon>
        <taxon>Protaetiibacter</taxon>
    </lineage>
</organism>
<keyword evidence="2" id="KW-1185">Reference proteome</keyword>
<sequence length="309" mass="33101">MSTVDDRVAPSPALLKVLTGAVDLHTHSGPSPFPRRVNHVEASYDAARIGMRAILIKSHHHNTVMDLLAMRDLLADAPTPAYGGVALNSEVGGINPSAVAVAIKMGGRAVWGPTVSAAQHIAAHSHDDGFPTAGSDLEEKVESVFDDSGDVSAETVRVTQLVAKADIMLTGGHLDVDSQKALFATAKQNGVRRILLHHPDFIVGASEHDVEELLSHGAFVEHEMSMYHPGVPAPGWPISRLIDWIERIGPDRTVIDSDLGQEGNPLPVDGYLYVAQQLLDHGIAEKDVRQMMCHNTAYLLGLEDSPKAG</sequence>
<dbReference type="Gene3D" id="3.20.20.140">
    <property type="entry name" value="Metal-dependent hydrolases"/>
    <property type="match status" value="1"/>
</dbReference>
<evidence type="ECO:0000313" key="1">
    <source>
        <dbReference type="EMBL" id="AYF97628.1"/>
    </source>
</evidence>
<protein>
    <recommendedName>
        <fullName evidence="3">Cytosolic protein</fullName>
    </recommendedName>
</protein>
<gene>
    <name evidence="1" type="ORF">D7I47_04700</name>
</gene>
<reference evidence="2" key="1">
    <citation type="submission" date="2018-09" db="EMBL/GenBank/DDBJ databases">
        <title>Genome sequencing of strain 2DFWR-13.</title>
        <authorList>
            <person name="Heo J."/>
            <person name="Kim S.-J."/>
            <person name="Kwon S.-W."/>
        </authorList>
    </citation>
    <scope>NUCLEOTIDE SEQUENCE [LARGE SCALE GENOMIC DNA]</scope>
    <source>
        <strain evidence="2">2DFWR-13</strain>
    </source>
</reference>
<dbReference type="Pfam" id="PF19799">
    <property type="entry name" value="DUF6282"/>
    <property type="match status" value="1"/>
</dbReference>
<dbReference type="InterPro" id="IPR032466">
    <property type="entry name" value="Metal_Hydrolase"/>
</dbReference>
<dbReference type="KEGG" id="lyd:D7I47_04700"/>
<evidence type="ECO:0008006" key="3">
    <source>
        <dbReference type="Google" id="ProtNLM"/>
    </source>
</evidence>
<name>A0A387B7B6_9MICO</name>
<dbReference type="RefSeq" id="WP_120761977.1">
    <property type="nucleotide sequence ID" value="NZ_CP032630.1"/>
</dbReference>
<dbReference type="InterPro" id="IPR046249">
    <property type="entry name" value="DUF6282"/>
</dbReference>